<gene>
    <name evidence="1" type="ORF">DAEQUDRAFT_766768</name>
</gene>
<organism evidence="1 2">
    <name type="scientific">Daedalea quercina L-15889</name>
    <dbReference type="NCBI Taxonomy" id="1314783"/>
    <lineage>
        <taxon>Eukaryota</taxon>
        <taxon>Fungi</taxon>
        <taxon>Dikarya</taxon>
        <taxon>Basidiomycota</taxon>
        <taxon>Agaricomycotina</taxon>
        <taxon>Agaricomycetes</taxon>
        <taxon>Polyporales</taxon>
        <taxon>Fomitopsis</taxon>
    </lineage>
</organism>
<dbReference type="EMBL" id="KV429072">
    <property type="protein sequence ID" value="KZT67809.1"/>
    <property type="molecule type" value="Genomic_DNA"/>
</dbReference>
<accession>A0A165P654</accession>
<dbReference type="AlphaFoldDB" id="A0A165P654"/>
<evidence type="ECO:0000313" key="2">
    <source>
        <dbReference type="Proteomes" id="UP000076727"/>
    </source>
</evidence>
<keyword evidence="2" id="KW-1185">Reference proteome</keyword>
<evidence type="ECO:0000313" key="1">
    <source>
        <dbReference type="EMBL" id="KZT67809.1"/>
    </source>
</evidence>
<sequence>MPPKSAEQESFEGRYFTIWGTLALLTDGPTSPVDVLEEMIKLELEFPDESGTVKLDTGAMVYGTVDRSPNIEAMVDTDKWASFGLKSIPGWEDQYPTV</sequence>
<reference evidence="1 2" key="1">
    <citation type="journal article" date="2016" name="Mol. Biol. Evol.">
        <title>Comparative Genomics of Early-Diverging Mushroom-Forming Fungi Provides Insights into the Origins of Lignocellulose Decay Capabilities.</title>
        <authorList>
            <person name="Nagy L.G."/>
            <person name="Riley R."/>
            <person name="Tritt A."/>
            <person name="Adam C."/>
            <person name="Daum C."/>
            <person name="Floudas D."/>
            <person name="Sun H."/>
            <person name="Yadav J.S."/>
            <person name="Pangilinan J."/>
            <person name="Larsson K.H."/>
            <person name="Matsuura K."/>
            <person name="Barry K."/>
            <person name="Labutti K."/>
            <person name="Kuo R."/>
            <person name="Ohm R.A."/>
            <person name="Bhattacharya S.S."/>
            <person name="Shirouzu T."/>
            <person name="Yoshinaga Y."/>
            <person name="Martin F.M."/>
            <person name="Grigoriev I.V."/>
            <person name="Hibbett D.S."/>
        </authorList>
    </citation>
    <scope>NUCLEOTIDE SEQUENCE [LARGE SCALE GENOMIC DNA]</scope>
    <source>
        <strain evidence="1 2">L-15889</strain>
    </source>
</reference>
<protein>
    <submittedName>
        <fullName evidence="1">Uncharacterized protein</fullName>
    </submittedName>
</protein>
<name>A0A165P654_9APHY</name>
<proteinExistence type="predicted"/>
<dbReference type="Proteomes" id="UP000076727">
    <property type="component" value="Unassembled WGS sequence"/>
</dbReference>